<sequence>MSLQVTQLSIVDLDENDPYYDLYNDIFLDYQTHINVNANHPAFPHLLLTEHPNKEGYITVCTSYISIAKHYDTLTLDPIPDTLTIVLSAFGLSRNVCILQINTESLGAILDPLSNNN</sequence>
<organism evidence="1 2">
    <name type="scientific">Scutellospora calospora</name>
    <dbReference type="NCBI Taxonomy" id="85575"/>
    <lineage>
        <taxon>Eukaryota</taxon>
        <taxon>Fungi</taxon>
        <taxon>Fungi incertae sedis</taxon>
        <taxon>Mucoromycota</taxon>
        <taxon>Glomeromycotina</taxon>
        <taxon>Glomeromycetes</taxon>
        <taxon>Diversisporales</taxon>
        <taxon>Gigasporaceae</taxon>
        <taxon>Scutellospora</taxon>
    </lineage>
</organism>
<protein>
    <submittedName>
        <fullName evidence="1">7056_t:CDS:1</fullName>
    </submittedName>
</protein>
<dbReference type="EMBL" id="CAJVPM010001496">
    <property type="protein sequence ID" value="CAG8467906.1"/>
    <property type="molecule type" value="Genomic_DNA"/>
</dbReference>
<evidence type="ECO:0000313" key="1">
    <source>
        <dbReference type="EMBL" id="CAG8467906.1"/>
    </source>
</evidence>
<name>A0ACA9KDV3_9GLOM</name>
<reference evidence="1" key="1">
    <citation type="submission" date="2021-06" db="EMBL/GenBank/DDBJ databases">
        <authorList>
            <person name="Kallberg Y."/>
            <person name="Tangrot J."/>
            <person name="Rosling A."/>
        </authorList>
    </citation>
    <scope>NUCLEOTIDE SEQUENCE</scope>
    <source>
        <strain evidence="1">AU212A</strain>
    </source>
</reference>
<gene>
    <name evidence="1" type="ORF">SCALOS_LOCUS1900</name>
</gene>
<keyword evidence="2" id="KW-1185">Reference proteome</keyword>
<proteinExistence type="predicted"/>
<accession>A0ACA9KDV3</accession>
<evidence type="ECO:0000313" key="2">
    <source>
        <dbReference type="Proteomes" id="UP000789860"/>
    </source>
</evidence>
<comment type="caution">
    <text evidence="1">The sequence shown here is derived from an EMBL/GenBank/DDBJ whole genome shotgun (WGS) entry which is preliminary data.</text>
</comment>
<dbReference type="Proteomes" id="UP000789860">
    <property type="component" value="Unassembled WGS sequence"/>
</dbReference>